<dbReference type="PANTHER" id="PTHR10746:SF6">
    <property type="entry name" value="LARGE RIBOSOMAL SUBUNIT PROTEIN UL4M"/>
    <property type="match status" value="1"/>
</dbReference>
<accession>A0A484HK31</accession>
<dbReference type="InterPro" id="IPR023574">
    <property type="entry name" value="Ribosomal_uL4_dom_sf"/>
</dbReference>
<keyword evidence="3 5" id="KW-0687">Ribonucleoprotein</keyword>
<dbReference type="PANTHER" id="PTHR10746">
    <property type="entry name" value="50S RIBOSOMAL PROTEIN L4"/>
    <property type="match status" value="1"/>
</dbReference>
<dbReference type="NCBIfam" id="TIGR03953">
    <property type="entry name" value="rplD_bact"/>
    <property type="match status" value="1"/>
</dbReference>
<dbReference type="Pfam" id="PF00573">
    <property type="entry name" value="Ribosomal_L4"/>
    <property type="match status" value="1"/>
</dbReference>
<evidence type="ECO:0000256" key="3">
    <source>
        <dbReference type="ARBA" id="ARBA00023274"/>
    </source>
</evidence>
<sequence>MAVADVHNTDGEKVSQVELSDLIFNVPVKKSVLHEVVTMQLAGKRAGTAAVKRRSDVKGSGAKLFRQKGMGRARRGDIKSPLLRGGGVIFGPSPRSYAQRTPKKVRALAMKMALTCKLEEKKLLVIDQMKLDRVKTKDFADILDRLGAKNSLLVSDGRDEKLDLSSRNVPGTKVIETAGLNVYDILKYDTLILVEPAIKQIEGRLIR</sequence>
<evidence type="ECO:0000256" key="1">
    <source>
        <dbReference type="ARBA" id="ARBA00010528"/>
    </source>
</evidence>
<dbReference type="GO" id="GO:0003735">
    <property type="term" value="F:structural constituent of ribosome"/>
    <property type="evidence" value="ECO:0007669"/>
    <property type="project" value="InterPro"/>
</dbReference>
<evidence type="ECO:0000256" key="5">
    <source>
        <dbReference type="HAMAP-Rule" id="MF_01328"/>
    </source>
</evidence>
<dbReference type="GO" id="GO:0006412">
    <property type="term" value="P:translation"/>
    <property type="evidence" value="ECO:0007669"/>
    <property type="project" value="UniProtKB-UniRule"/>
</dbReference>
<reference evidence="6" key="1">
    <citation type="submission" date="2019-01" db="EMBL/GenBank/DDBJ databases">
        <authorList>
            <consortium name="Genoscope - CEA"/>
            <person name="William W."/>
        </authorList>
    </citation>
    <scope>NUCLEOTIDE SEQUENCE</scope>
    <source>
        <strain evidence="6">CR-1</strain>
    </source>
</reference>
<keyword evidence="2 5" id="KW-0689">Ribosomal protein</keyword>
<dbReference type="GO" id="GO:0005840">
    <property type="term" value="C:ribosome"/>
    <property type="evidence" value="ECO:0007669"/>
    <property type="project" value="UniProtKB-KW"/>
</dbReference>
<comment type="subunit">
    <text evidence="5">Part of the 50S ribosomal subunit.</text>
</comment>
<dbReference type="InterPro" id="IPR002136">
    <property type="entry name" value="Ribosomal_uL4"/>
</dbReference>
<comment type="similarity">
    <text evidence="1 5">Belongs to the universal ribosomal protein uL4 family.</text>
</comment>
<dbReference type="GO" id="GO:0019843">
    <property type="term" value="F:rRNA binding"/>
    <property type="evidence" value="ECO:0007669"/>
    <property type="project" value="UniProtKB-UniRule"/>
</dbReference>
<dbReference type="InterPro" id="IPR013005">
    <property type="entry name" value="Ribosomal_uL4-like"/>
</dbReference>
<comment type="function">
    <text evidence="5">One of the primary rRNA binding proteins, this protein initially binds near the 5'-end of the 23S rRNA. It is important during the early stages of 50S assembly. It makes multiple contacts with different domains of the 23S rRNA in the assembled 50S subunit and ribosome.</text>
</comment>
<dbReference type="Gene3D" id="3.40.1370.10">
    <property type="match status" value="1"/>
</dbReference>
<evidence type="ECO:0000313" key="6">
    <source>
        <dbReference type="EMBL" id="VEN74803.1"/>
    </source>
</evidence>
<protein>
    <recommendedName>
        <fullName evidence="4 5">Large ribosomal subunit protein uL4</fullName>
    </recommendedName>
</protein>
<dbReference type="AlphaFoldDB" id="A0A484HK31"/>
<evidence type="ECO:0000256" key="2">
    <source>
        <dbReference type="ARBA" id="ARBA00022980"/>
    </source>
</evidence>
<gene>
    <name evidence="5 6" type="primary">rplD</name>
    <name evidence="6" type="ORF">EPICR_50079</name>
</gene>
<keyword evidence="5" id="KW-0694">RNA-binding</keyword>
<dbReference type="EMBL" id="CAACVI010000045">
    <property type="protein sequence ID" value="VEN74803.1"/>
    <property type="molecule type" value="Genomic_DNA"/>
</dbReference>
<comment type="function">
    <text evidence="5">Forms part of the polypeptide exit tunnel.</text>
</comment>
<name>A0A484HK31_9BACT</name>
<proteinExistence type="inferred from homology"/>
<keyword evidence="5" id="KW-0699">rRNA-binding</keyword>
<dbReference type="HAMAP" id="MF_01328_B">
    <property type="entry name" value="Ribosomal_uL4_B"/>
    <property type="match status" value="1"/>
</dbReference>
<evidence type="ECO:0000256" key="4">
    <source>
        <dbReference type="ARBA" id="ARBA00035244"/>
    </source>
</evidence>
<dbReference type="SUPFAM" id="SSF52166">
    <property type="entry name" value="Ribosomal protein L4"/>
    <property type="match status" value="1"/>
</dbReference>
<dbReference type="GO" id="GO:1990904">
    <property type="term" value="C:ribonucleoprotein complex"/>
    <property type="evidence" value="ECO:0007669"/>
    <property type="project" value="UniProtKB-KW"/>
</dbReference>
<organism evidence="6">
    <name type="scientific">uncultured Desulfobacteraceae bacterium</name>
    <dbReference type="NCBI Taxonomy" id="218296"/>
    <lineage>
        <taxon>Bacteria</taxon>
        <taxon>Pseudomonadati</taxon>
        <taxon>Thermodesulfobacteriota</taxon>
        <taxon>Desulfobacteria</taxon>
        <taxon>Desulfobacterales</taxon>
        <taxon>Desulfobacteraceae</taxon>
        <taxon>environmental samples</taxon>
    </lineage>
</organism>